<evidence type="ECO:0000259" key="6">
    <source>
        <dbReference type="Pfam" id="PF12698"/>
    </source>
</evidence>
<evidence type="ECO:0000256" key="2">
    <source>
        <dbReference type="ARBA" id="ARBA00022692"/>
    </source>
</evidence>
<dbReference type="RefSeq" id="WP_040047794.1">
    <property type="nucleotide sequence ID" value="NZ_JWIR02000071.1"/>
</dbReference>
<dbReference type="GO" id="GO:0016020">
    <property type="term" value="C:membrane"/>
    <property type="evidence" value="ECO:0007669"/>
    <property type="project" value="UniProtKB-SubCell"/>
</dbReference>
<feature type="transmembrane region" description="Helical" evidence="5">
    <location>
        <begin position="125"/>
        <end position="146"/>
    </location>
</feature>
<dbReference type="InterPro" id="IPR013525">
    <property type="entry name" value="ABC2_TM"/>
</dbReference>
<comment type="caution">
    <text evidence="7">The sequence shown here is derived from an EMBL/GenBank/DDBJ whole genome shotgun (WGS) entry which is preliminary data.</text>
</comment>
<feature type="transmembrane region" description="Helical" evidence="5">
    <location>
        <begin position="153"/>
        <end position="170"/>
    </location>
</feature>
<dbReference type="EMBL" id="JWIR02000071">
    <property type="protein sequence ID" value="KKB35525.1"/>
    <property type="molecule type" value="Genomic_DNA"/>
</dbReference>
<feature type="transmembrane region" description="Helical" evidence="5">
    <location>
        <begin position="52"/>
        <end position="71"/>
    </location>
</feature>
<evidence type="ECO:0000313" key="7">
    <source>
        <dbReference type="EMBL" id="KKB35525.1"/>
    </source>
</evidence>
<feature type="transmembrane region" description="Helical" evidence="5">
    <location>
        <begin position="21"/>
        <end position="40"/>
    </location>
</feature>
<dbReference type="STRING" id="1221996.QY95_03378"/>
<sequence length="235" mass="26048">MQFSIRRVNAIFRKDWKDLMKNSYIIFTLAFPLIFAAWIGRIGSEDPAFQTFSIHFALVIAGAFVQAAMVAEEKEKNTLRGLMLSPASTAEILVGKSALTAVSTLVVVIGSILLAEYKVPSPPLFILSILLGLVLFVTIGTILGLLSRTVMETTIVGMPVLVIFGMGSMFKAMTDNEMIIKAVDYLPSEQLNMIWMELDREMNISGTIDNILILLAWVVVSFVIAVFVYGKRRFD</sequence>
<evidence type="ECO:0000256" key="5">
    <source>
        <dbReference type="SAM" id="Phobius"/>
    </source>
</evidence>
<comment type="subcellular location">
    <subcellularLocation>
        <location evidence="1">Membrane</location>
        <topology evidence="1">Multi-pass membrane protein</topology>
    </subcellularLocation>
</comment>
<feature type="domain" description="ABC-2 type transporter transmembrane" evidence="6">
    <location>
        <begin position="54"/>
        <end position="227"/>
    </location>
</feature>
<reference evidence="7" key="1">
    <citation type="submission" date="2015-02" db="EMBL/GenBank/DDBJ databases">
        <title>Genome Assembly of Bacillaceae bacterium MTCC 8252.</title>
        <authorList>
            <person name="Verma A."/>
            <person name="Khatri I."/>
            <person name="Mual P."/>
            <person name="Subramanian S."/>
            <person name="Krishnamurthi S."/>
        </authorList>
    </citation>
    <scope>NUCLEOTIDE SEQUENCE [LARGE SCALE GENOMIC DNA]</scope>
    <source>
        <strain evidence="7">MTCC 8252</strain>
    </source>
</reference>
<keyword evidence="8" id="KW-1185">Reference proteome</keyword>
<evidence type="ECO:0000256" key="4">
    <source>
        <dbReference type="ARBA" id="ARBA00023136"/>
    </source>
</evidence>
<organism evidence="7 8">
    <name type="scientific">Bacillus thermotolerans</name>
    <name type="common">Quasibacillus thermotolerans</name>
    <dbReference type="NCBI Taxonomy" id="1221996"/>
    <lineage>
        <taxon>Bacteria</taxon>
        <taxon>Bacillati</taxon>
        <taxon>Bacillota</taxon>
        <taxon>Bacilli</taxon>
        <taxon>Bacillales</taxon>
        <taxon>Bacillaceae</taxon>
        <taxon>Bacillus</taxon>
    </lineage>
</organism>
<proteinExistence type="predicted"/>
<dbReference type="OrthoDB" id="3182222at2"/>
<name>A0A0F5HR96_BACTR</name>
<evidence type="ECO:0000313" key="8">
    <source>
        <dbReference type="Proteomes" id="UP000031563"/>
    </source>
</evidence>
<keyword evidence="4 5" id="KW-0472">Membrane</keyword>
<dbReference type="AlphaFoldDB" id="A0A0F5HR96"/>
<evidence type="ECO:0000256" key="1">
    <source>
        <dbReference type="ARBA" id="ARBA00004141"/>
    </source>
</evidence>
<dbReference type="Pfam" id="PF12698">
    <property type="entry name" value="ABC2_membrane_3"/>
    <property type="match status" value="1"/>
</dbReference>
<dbReference type="Proteomes" id="UP000031563">
    <property type="component" value="Unassembled WGS sequence"/>
</dbReference>
<feature type="transmembrane region" description="Helical" evidence="5">
    <location>
        <begin position="211"/>
        <end position="230"/>
    </location>
</feature>
<evidence type="ECO:0000256" key="3">
    <source>
        <dbReference type="ARBA" id="ARBA00022989"/>
    </source>
</evidence>
<keyword evidence="3 5" id="KW-1133">Transmembrane helix</keyword>
<dbReference type="PANTHER" id="PTHR43471:SF1">
    <property type="entry name" value="ABC TRANSPORTER PERMEASE PROTEIN NOSY-RELATED"/>
    <property type="match status" value="1"/>
</dbReference>
<protein>
    <submittedName>
        <fullName evidence="7">ABC transporter, permease</fullName>
    </submittedName>
</protein>
<accession>A0A0F5HR96</accession>
<dbReference type="PANTHER" id="PTHR43471">
    <property type="entry name" value="ABC TRANSPORTER PERMEASE"/>
    <property type="match status" value="1"/>
</dbReference>
<gene>
    <name evidence="7" type="ORF">QY95_03378</name>
</gene>
<feature type="transmembrane region" description="Helical" evidence="5">
    <location>
        <begin position="92"/>
        <end position="113"/>
    </location>
</feature>
<dbReference type="GO" id="GO:0140359">
    <property type="term" value="F:ABC-type transporter activity"/>
    <property type="evidence" value="ECO:0007669"/>
    <property type="project" value="InterPro"/>
</dbReference>
<keyword evidence="2 5" id="KW-0812">Transmembrane</keyword>